<dbReference type="STRING" id="3983.A0A199UAJ3"/>
<dbReference type="SMART" id="SM00582">
    <property type="entry name" value="RPR"/>
    <property type="match status" value="1"/>
</dbReference>
<feature type="region of interest" description="Disordered" evidence="2">
    <location>
        <begin position="210"/>
        <end position="232"/>
    </location>
</feature>
<evidence type="ECO:0000313" key="4">
    <source>
        <dbReference type="EMBL" id="OAY21694.1"/>
    </source>
</evidence>
<name>A0A199UAJ3_MANES</name>
<dbReference type="PANTHER" id="PTHR15921">
    <property type="entry name" value="PRE-MRNA CLEAVAGE COMPLEX II"/>
    <property type="match status" value="1"/>
</dbReference>
<dbReference type="GO" id="GO:0006369">
    <property type="term" value="P:termination of RNA polymerase II transcription"/>
    <property type="evidence" value="ECO:0007669"/>
    <property type="project" value="InterPro"/>
</dbReference>
<feature type="compositionally biased region" description="Low complexity" evidence="2">
    <location>
        <begin position="38"/>
        <end position="71"/>
    </location>
</feature>
<accession>A0A199UAJ3</accession>
<dbReference type="GO" id="GO:0003729">
    <property type="term" value="F:mRNA binding"/>
    <property type="evidence" value="ECO:0007669"/>
    <property type="project" value="InterPro"/>
</dbReference>
<dbReference type="PANTHER" id="PTHR15921:SF3">
    <property type="entry name" value="PRE-MRNA CLEAVAGE COMPLEX 2 PROTEIN PCF11"/>
    <property type="match status" value="1"/>
</dbReference>
<dbReference type="GO" id="GO:0005634">
    <property type="term" value="C:nucleus"/>
    <property type="evidence" value="ECO:0007669"/>
    <property type="project" value="UniProtKB-ARBA"/>
</dbReference>
<dbReference type="CDD" id="cd16982">
    <property type="entry name" value="CID_Pcf11"/>
    <property type="match status" value="1"/>
</dbReference>
<dbReference type="Gene3D" id="1.25.40.90">
    <property type="match status" value="2"/>
</dbReference>
<dbReference type="InterPro" id="IPR045154">
    <property type="entry name" value="PCF11-like"/>
</dbReference>
<keyword evidence="1" id="KW-0507">mRNA processing</keyword>
<evidence type="ECO:0000259" key="3">
    <source>
        <dbReference type="SMART" id="SM00582"/>
    </source>
</evidence>
<reference evidence="4" key="1">
    <citation type="submission" date="2016-02" db="EMBL/GenBank/DDBJ databases">
        <title>WGS assembly of Manihot esculenta.</title>
        <authorList>
            <person name="Bredeson J.V."/>
            <person name="Prochnik S.E."/>
            <person name="Lyons J.B."/>
            <person name="Schmutz J."/>
            <person name="Grimwood J."/>
            <person name="Vrebalov J."/>
            <person name="Bart R.S."/>
            <person name="Amuge T."/>
            <person name="Ferguson M.E."/>
            <person name="Green R."/>
            <person name="Putnam N."/>
            <person name="Stites J."/>
            <person name="Rounsley S."/>
            <person name="Rokhsar D.S."/>
        </authorList>
    </citation>
    <scope>NUCLEOTIDE SEQUENCE [LARGE SCALE GENOMIC DNA]</scope>
    <source>
        <tissue evidence="4">Leaf</tissue>
    </source>
</reference>
<gene>
    <name evidence="4" type="ORF">MANES_S064900</name>
</gene>
<dbReference type="AlphaFoldDB" id="A0A199UAJ3"/>
<dbReference type="InterPro" id="IPR047415">
    <property type="entry name" value="Pcf11_CID"/>
</dbReference>
<organism evidence="4">
    <name type="scientific">Manihot esculenta</name>
    <name type="common">Cassava</name>
    <name type="synonym">Jatropha manihot</name>
    <dbReference type="NCBI Taxonomy" id="3983"/>
    <lineage>
        <taxon>Eukaryota</taxon>
        <taxon>Viridiplantae</taxon>
        <taxon>Streptophyta</taxon>
        <taxon>Embryophyta</taxon>
        <taxon>Tracheophyta</taxon>
        <taxon>Spermatophyta</taxon>
        <taxon>Magnoliopsida</taxon>
        <taxon>eudicotyledons</taxon>
        <taxon>Gunneridae</taxon>
        <taxon>Pentapetalae</taxon>
        <taxon>rosids</taxon>
        <taxon>fabids</taxon>
        <taxon>Malpighiales</taxon>
        <taxon>Euphorbiaceae</taxon>
        <taxon>Crotonoideae</taxon>
        <taxon>Manihoteae</taxon>
        <taxon>Manihot</taxon>
    </lineage>
</organism>
<dbReference type="EMBL" id="KV450700">
    <property type="protein sequence ID" value="OAY21694.1"/>
    <property type="molecule type" value="Genomic_DNA"/>
</dbReference>
<feature type="region of interest" description="Disordered" evidence="2">
    <location>
        <begin position="1"/>
        <end position="76"/>
    </location>
</feature>
<sequence>MEMENTRRSFDRSREPGLKKPRLAEEQTNIDARPFPQSRRPATAVPAPSSAARYRATSNRESGSNNSSRTGAYQPQPQQYQELVSRYKAALSELTFNSKPIISNLTIIAGENLHAAKAIAATVCANILENIGRDYIKYFVARLPQVFCKVYRHIDPSVHLSMRHLFGTWKGVFPPLSLQMIEKELGFASAANGSSSGPLSLDVTSVTSNISQRKVEQPPGSPPSSVQTSSAVNKVDDPISNLLSSLIAKGLISASKSETSCNDPEIGPLPALGFRSI</sequence>
<feature type="compositionally biased region" description="Polar residues" evidence="2">
    <location>
        <begin position="223"/>
        <end position="232"/>
    </location>
</feature>
<feature type="compositionally biased region" description="Basic and acidic residues" evidence="2">
    <location>
        <begin position="1"/>
        <end position="25"/>
    </location>
</feature>
<protein>
    <recommendedName>
        <fullName evidence="3">CID domain-containing protein</fullName>
    </recommendedName>
</protein>
<feature type="domain" description="CID" evidence="3">
    <location>
        <begin position="82"/>
        <end position="186"/>
    </location>
</feature>
<evidence type="ECO:0000256" key="1">
    <source>
        <dbReference type="ARBA" id="ARBA00022664"/>
    </source>
</evidence>
<dbReference type="GO" id="GO:0031124">
    <property type="term" value="P:mRNA 3'-end processing"/>
    <property type="evidence" value="ECO:0007669"/>
    <property type="project" value="InterPro"/>
</dbReference>
<dbReference type="InterPro" id="IPR008942">
    <property type="entry name" value="ENTH_VHS"/>
</dbReference>
<dbReference type="SUPFAM" id="SSF48464">
    <property type="entry name" value="ENTH/VHS domain"/>
    <property type="match status" value="1"/>
</dbReference>
<dbReference type="GO" id="GO:0000993">
    <property type="term" value="F:RNA polymerase II complex binding"/>
    <property type="evidence" value="ECO:0007669"/>
    <property type="project" value="InterPro"/>
</dbReference>
<proteinExistence type="predicted"/>
<dbReference type="InterPro" id="IPR006569">
    <property type="entry name" value="CID_dom"/>
</dbReference>
<evidence type="ECO:0000256" key="2">
    <source>
        <dbReference type="SAM" id="MobiDB-lite"/>
    </source>
</evidence>